<dbReference type="eggNOG" id="KOG2179">
    <property type="taxonomic scope" value="Eukaryota"/>
</dbReference>
<evidence type="ECO:0000256" key="1">
    <source>
        <dbReference type="SAM" id="MobiDB-lite"/>
    </source>
</evidence>
<dbReference type="Pfam" id="PF10405">
    <property type="entry name" value="BHD_3"/>
    <property type="match status" value="1"/>
</dbReference>
<organism evidence="4 5">
    <name type="scientific">Henningerozyma blattae (strain ATCC 34711 / CBS 6284 / DSM 70876 / NBRC 10599 / NRRL Y-10934 / UCD 77-7)</name>
    <name type="common">Yeast</name>
    <name type="synonym">Tetrapisispora blattae</name>
    <dbReference type="NCBI Taxonomy" id="1071380"/>
    <lineage>
        <taxon>Eukaryota</taxon>
        <taxon>Fungi</taxon>
        <taxon>Dikarya</taxon>
        <taxon>Ascomycota</taxon>
        <taxon>Saccharomycotina</taxon>
        <taxon>Saccharomycetes</taxon>
        <taxon>Saccharomycetales</taxon>
        <taxon>Saccharomycetaceae</taxon>
        <taxon>Henningerozyma</taxon>
    </lineage>
</organism>
<dbReference type="GO" id="GO:0005737">
    <property type="term" value="C:cytoplasm"/>
    <property type="evidence" value="ECO:0007669"/>
    <property type="project" value="TreeGrafter"/>
</dbReference>
<dbReference type="GO" id="GO:0003684">
    <property type="term" value="F:damaged DNA binding"/>
    <property type="evidence" value="ECO:0007669"/>
    <property type="project" value="InterPro"/>
</dbReference>
<dbReference type="KEGG" id="tbl:TBLA_0C03520"/>
<dbReference type="Proteomes" id="UP000002866">
    <property type="component" value="Chromosome 3"/>
</dbReference>
<dbReference type="GO" id="GO:0006289">
    <property type="term" value="P:nucleotide-excision repair"/>
    <property type="evidence" value="ECO:0007669"/>
    <property type="project" value="EnsemblFungi"/>
</dbReference>
<evidence type="ECO:0000259" key="2">
    <source>
        <dbReference type="SMART" id="SM01030"/>
    </source>
</evidence>
<dbReference type="OrthoDB" id="300780at2759"/>
<evidence type="ECO:0008006" key="6">
    <source>
        <dbReference type="Google" id="ProtNLM"/>
    </source>
</evidence>
<dbReference type="EMBL" id="HE806318">
    <property type="protein sequence ID" value="CCH60154.1"/>
    <property type="molecule type" value="Genomic_DNA"/>
</dbReference>
<dbReference type="PANTHER" id="PTHR12135:SF2">
    <property type="entry name" value="DNA REPAIR PROTEIN RAD34"/>
    <property type="match status" value="1"/>
</dbReference>
<evidence type="ECO:0000259" key="3">
    <source>
        <dbReference type="SMART" id="SM01032"/>
    </source>
</evidence>
<proteinExistence type="predicted"/>
<dbReference type="STRING" id="1071380.I2H1A2"/>
<name>I2H1A2_HENB6</name>
<dbReference type="InterPro" id="IPR004583">
    <property type="entry name" value="DNA_repair_Rad4"/>
</dbReference>
<keyword evidence="5" id="KW-1185">Reference proteome</keyword>
<reference evidence="4 5" key="1">
    <citation type="journal article" date="2011" name="Proc. Natl. Acad. Sci. U.S.A.">
        <title>Evolutionary erosion of yeast sex chromosomes by mating-type switching accidents.</title>
        <authorList>
            <person name="Gordon J.L."/>
            <person name="Armisen D."/>
            <person name="Proux-Wera E."/>
            <person name="Oheigeartaigh S.S."/>
            <person name="Byrne K.P."/>
            <person name="Wolfe K.H."/>
        </authorList>
    </citation>
    <scope>NUCLEOTIDE SEQUENCE [LARGE SCALE GENOMIC DNA]</scope>
    <source>
        <strain evidence="5">ATCC 34711 / CBS 6284 / DSM 70876 / NBRC 10599 / NRRL Y-10934 / UCD 77-7</strain>
    </source>
</reference>
<feature type="domain" description="Rad4 beta-hairpin" evidence="2">
    <location>
        <begin position="446"/>
        <end position="507"/>
    </location>
</feature>
<protein>
    <recommendedName>
        <fullName evidence="6">Rad4 beta-hairpin domain-containing protein</fullName>
    </recommendedName>
</protein>
<dbReference type="Gene3D" id="3.30.70.2460">
    <property type="entry name" value="Rad4, beta-hairpin domain BHD3"/>
    <property type="match status" value="1"/>
</dbReference>
<dbReference type="GO" id="GO:0006298">
    <property type="term" value="P:mismatch repair"/>
    <property type="evidence" value="ECO:0007669"/>
    <property type="project" value="TreeGrafter"/>
</dbReference>
<dbReference type="InterPro" id="IPR018328">
    <property type="entry name" value="Rad4_beta-hairpin_dom3"/>
</dbReference>
<evidence type="ECO:0000313" key="4">
    <source>
        <dbReference type="EMBL" id="CCH60154.1"/>
    </source>
</evidence>
<dbReference type="SMART" id="SM01032">
    <property type="entry name" value="BHD_3"/>
    <property type="match status" value="1"/>
</dbReference>
<dbReference type="GeneID" id="14495134"/>
<accession>I2H1A2</accession>
<dbReference type="GO" id="GO:0071942">
    <property type="term" value="C:XPC complex"/>
    <property type="evidence" value="ECO:0007669"/>
    <property type="project" value="TreeGrafter"/>
</dbReference>
<sequence>MTKRSLKGSNVNRDKIKKSKTTIESQSKPIFQLEGKFESYDNNDDDNNDDYVYYESESASDTEGEDSIDWQDVILENVVKVTYENPKPIPTKEKTQLKQYKKLKYCLNIFLIPFFLRVLRQRSHWTKDARLNRRLKRSIPKLIAKKFSIWIKKRKSLTPNEHGKKTLTCLIGLVMWFRSHYQINSNGFRQNFIRYQYLIKYVQDKTVKDYSKINKHILNDQHQFYGSRPEILEGIEDIRKMAKNKKTNRDILVIFFIIILKNLIPESNRLKIVLCFALPLHDFKISCSDPFMEIVKKRHGYVPNKFDTDLLQPNFWIELYLSEDSLQYFYVIDPVIHVQNGKDVVVKKYQVNEFVNGFEPNIQLDNNLTQTFTTVIGIDIDTNNIKNITSRYVKNVNYQFFNEEFLNTSQSLTIRKYNFLQSQLKIFNRVPKSTKHYNLMKQISDKNYTLPKNIKEMKASDNFIIPSLLKQRQVMKPASNSIGSFSYRIANTDMIKKEPVYWKSDILHLKSEQHWNILGRTLKTGSTPLKSIILKPKGENKLPINDSPIRYLYAFEQTIKTRQLPSTYKTSTGEDCKIMDVNFYKNKYGNVEIFHRDTLPQGFKLIKITPFLKPSIHSYNKQSSRYTSHSRIRYLDVVSGFDFKQKNGFATPVIKNIMVNDHDEAIVKRLEYLEAQTSTLDEWATLLKMLQIKDHLDGSYGSLAKD</sequence>
<dbReference type="HOGENOM" id="CLU_028212_0_0_1"/>
<dbReference type="PANTHER" id="PTHR12135">
    <property type="entry name" value="DNA REPAIR PROTEIN XP-C / RAD4"/>
    <property type="match status" value="1"/>
</dbReference>
<dbReference type="SMART" id="SM01030">
    <property type="entry name" value="BHD_1"/>
    <property type="match status" value="1"/>
</dbReference>
<dbReference type="InterPro" id="IPR036985">
    <property type="entry name" value="Transglutaminase-like_sf"/>
</dbReference>
<dbReference type="FunCoup" id="I2H1A2">
    <property type="interactions" value="100"/>
</dbReference>
<dbReference type="Gene3D" id="3.90.260.10">
    <property type="entry name" value="Transglutaminase-like"/>
    <property type="match status" value="1"/>
</dbReference>
<dbReference type="Pfam" id="PF10403">
    <property type="entry name" value="BHD_1"/>
    <property type="match status" value="1"/>
</dbReference>
<dbReference type="RefSeq" id="XP_004179673.1">
    <property type="nucleotide sequence ID" value="XM_004179625.1"/>
</dbReference>
<evidence type="ECO:0000313" key="5">
    <source>
        <dbReference type="Proteomes" id="UP000002866"/>
    </source>
</evidence>
<dbReference type="InterPro" id="IPR042488">
    <property type="entry name" value="Rad4_BHD3_sf"/>
</dbReference>
<gene>
    <name evidence="4" type="primary">TBLA0C03520</name>
    <name evidence="4" type="ORF">TBLA_0C03520</name>
</gene>
<dbReference type="GO" id="GO:0000111">
    <property type="term" value="C:nucleotide-excision repair factor 2 complex"/>
    <property type="evidence" value="ECO:0007669"/>
    <property type="project" value="TreeGrafter"/>
</dbReference>
<dbReference type="AlphaFoldDB" id="I2H1A2"/>
<dbReference type="GO" id="GO:0003697">
    <property type="term" value="F:single-stranded DNA binding"/>
    <property type="evidence" value="ECO:0007669"/>
    <property type="project" value="TreeGrafter"/>
</dbReference>
<dbReference type="InParanoid" id="I2H1A2"/>
<feature type="region of interest" description="Disordered" evidence="1">
    <location>
        <begin position="1"/>
        <end position="27"/>
    </location>
</feature>
<dbReference type="OMA" id="QWKFLGR"/>
<feature type="domain" description="Rad4 beta-hairpin" evidence="3">
    <location>
        <begin position="585"/>
        <end position="671"/>
    </location>
</feature>
<dbReference type="InterPro" id="IPR018326">
    <property type="entry name" value="Rad4_beta-hairpin_dom1"/>
</dbReference>